<feature type="transmembrane region" description="Helical" evidence="5">
    <location>
        <begin position="290"/>
        <end position="310"/>
    </location>
</feature>
<feature type="transmembrane region" description="Helical" evidence="5">
    <location>
        <begin position="157"/>
        <end position="173"/>
    </location>
</feature>
<dbReference type="InterPro" id="IPR051788">
    <property type="entry name" value="MFS_Transporter"/>
</dbReference>
<dbReference type="Pfam" id="PF07690">
    <property type="entry name" value="MFS_1"/>
    <property type="match status" value="1"/>
</dbReference>
<evidence type="ECO:0000313" key="6">
    <source>
        <dbReference type="EMBL" id="MBO2447516.1"/>
    </source>
</evidence>
<feature type="transmembrane region" description="Helical" evidence="5">
    <location>
        <begin position="132"/>
        <end position="151"/>
    </location>
</feature>
<feature type="transmembrane region" description="Helical" evidence="5">
    <location>
        <begin position="232"/>
        <end position="253"/>
    </location>
</feature>
<dbReference type="RefSeq" id="WP_208255160.1">
    <property type="nucleotide sequence ID" value="NZ_JAGEOJ010000004.1"/>
</dbReference>
<dbReference type="GO" id="GO:0016020">
    <property type="term" value="C:membrane"/>
    <property type="evidence" value="ECO:0007669"/>
    <property type="project" value="UniProtKB-SubCell"/>
</dbReference>
<reference evidence="6" key="1">
    <citation type="submission" date="2021-03" db="EMBL/GenBank/DDBJ databases">
        <authorList>
            <person name="Kanchanasin P."/>
            <person name="Saeng-In P."/>
            <person name="Phongsopitanun W."/>
            <person name="Yuki M."/>
            <person name="Kudo T."/>
            <person name="Ohkuma M."/>
            <person name="Tanasupawat S."/>
        </authorList>
    </citation>
    <scope>NUCLEOTIDE SEQUENCE</scope>
    <source>
        <strain evidence="6">GKU 128</strain>
    </source>
</reference>
<keyword evidence="4 5" id="KW-0472">Membrane</keyword>
<protein>
    <submittedName>
        <fullName evidence="6">MFS transporter</fullName>
    </submittedName>
</protein>
<sequence length="391" mass="39246">MSNHRAIALVFAVHGAAGGSLATRIPWIQDHLQLSPGVLGLALLCPSVGAFIGMPTASRLAHRIGARTATRMLIALWCAAVALPSLAPAPVWLFAAFLLYGATAGMSDVVMNGHAVTLERRLGRSIMSGLHGMWCVGSLIAGGAGILAAHAGIDARLHLGVAAVILLSLGLLVSRDLMPDDAEPEGPAPRRFALPSRAILAIGVVGFCGTFAEGSSADWAAVYLSKVTHAGPGLAAASFTIFMLFMASTRLVADHVVGRIGQVSMVRYGGVVAAVGGVLVVTAQSAVQGITGFALIGMGVAAVVPLVFAAAGNQGRTPGEGVAGVATITYLSGLTAPAITGWVAGATSYRVSFAVITCAAVLMSVLAGTLGRGGAASSAAETAKEPVPAAC</sequence>
<keyword evidence="3 5" id="KW-1133">Transmembrane helix</keyword>
<comment type="subcellular location">
    <subcellularLocation>
        <location evidence="1">Membrane</location>
        <topology evidence="1">Multi-pass membrane protein</topology>
    </subcellularLocation>
</comment>
<evidence type="ECO:0000256" key="4">
    <source>
        <dbReference type="ARBA" id="ARBA00023136"/>
    </source>
</evidence>
<keyword evidence="7" id="KW-1185">Reference proteome</keyword>
<feature type="transmembrane region" description="Helical" evidence="5">
    <location>
        <begin position="38"/>
        <end position="57"/>
    </location>
</feature>
<feature type="transmembrane region" description="Helical" evidence="5">
    <location>
        <begin position="194"/>
        <end position="212"/>
    </location>
</feature>
<dbReference type="PANTHER" id="PTHR23514:SF13">
    <property type="entry name" value="INNER MEMBRANE PROTEIN YBJJ"/>
    <property type="match status" value="1"/>
</dbReference>
<dbReference type="Gene3D" id="1.20.1250.20">
    <property type="entry name" value="MFS general substrate transporter like domains"/>
    <property type="match status" value="2"/>
</dbReference>
<feature type="transmembrane region" description="Helical" evidence="5">
    <location>
        <begin position="351"/>
        <end position="370"/>
    </location>
</feature>
<evidence type="ECO:0000256" key="3">
    <source>
        <dbReference type="ARBA" id="ARBA00022989"/>
    </source>
</evidence>
<evidence type="ECO:0000313" key="7">
    <source>
        <dbReference type="Proteomes" id="UP000669179"/>
    </source>
</evidence>
<evidence type="ECO:0000256" key="5">
    <source>
        <dbReference type="SAM" id="Phobius"/>
    </source>
</evidence>
<comment type="caution">
    <text evidence="6">The sequence shown here is derived from an EMBL/GenBank/DDBJ whole genome shotgun (WGS) entry which is preliminary data.</text>
</comment>
<feature type="transmembrane region" description="Helical" evidence="5">
    <location>
        <begin position="265"/>
        <end position="284"/>
    </location>
</feature>
<name>A0A939T1G4_9ACTN</name>
<dbReference type="EMBL" id="JAGEOJ010000004">
    <property type="protein sequence ID" value="MBO2447516.1"/>
    <property type="molecule type" value="Genomic_DNA"/>
</dbReference>
<keyword evidence="2 5" id="KW-0812">Transmembrane</keyword>
<accession>A0A939T1G4</accession>
<feature type="transmembrane region" description="Helical" evidence="5">
    <location>
        <begin position="322"/>
        <end position="345"/>
    </location>
</feature>
<dbReference type="GO" id="GO:0022857">
    <property type="term" value="F:transmembrane transporter activity"/>
    <property type="evidence" value="ECO:0007669"/>
    <property type="project" value="InterPro"/>
</dbReference>
<dbReference type="InterPro" id="IPR036259">
    <property type="entry name" value="MFS_trans_sf"/>
</dbReference>
<evidence type="ECO:0000256" key="2">
    <source>
        <dbReference type="ARBA" id="ARBA00022692"/>
    </source>
</evidence>
<evidence type="ECO:0000256" key="1">
    <source>
        <dbReference type="ARBA" id="ARBA00004141"/>
    </source>
</evidence>
<organism evidence="6 7">
    <name type="scientific">Actinomadura barringtoniae</name>
    <dbReference type="NCBI Taxonomy" id="1427535"/>
    <lineage>
        <taxon>Bacteria</taxon>
        <taxon>Bacillati</taxon>
        <taxon>Actinomycetota</taxon>
        <taxon>Actinomycetes</taxon>
        <taxon>Streptosporangiales</taxon>
        <taxon>Thermomonosporaceae</taxon>
        <taxon>Actinomadura</taxon>
    </lineage>
</organism>
<proteinExistence type="predicted"/>
<gene>
    <name evidence="6" type="ORF">J4573_10490</name>
</gene>
<dbReference type="InterPro" id="IPR011701">
    <property type="entry name" value="MFS"/>
</dbReference>
<dbReference type="SUPFAM" id="SSF103473">
    <property type="entry name" value="MFS general substrate transporter"/>
    <property type="match status" value="1"/>
</dbReference>
<dbReference type="CDD" id="cd17393">
    <property type="entry name" value="MFS_MosC_like"/>
    <property type="match status" value="1"/>
</dbReference>
<dbReference type="Proteomes" id="UP000669179">
    <property type="component" value="Unassembled WGS sequence"/>
</dbReference>
<dbReference type="PANTHER" id="PTHR23514">
    <property type="entry name" value="BYPASS OF STOP CODON PROTEIN 6"/>
    <property type="match status" value="1"/>
</dbReference>
<feature type="transmembrane region" description="Helical" evidence="5">
    <location>
        <begin position="69"/>
        <end position="86"/>
    </location>
</feature>
<dbReference type="AlphaFoldDB" id="A0A939T1G4"/>